<sequence>MILNRAEELREELIENRRTLHSYAETGFDLPQTTAFVEKKLREYGLTPVRCGKAGITCVIGDPKKGKCFLLRGDMDALPMTEESGLPFAAQNGHCHSCGHDTHTAMLLAAARLLSEHAGELPGCVKLMFQPAEELLAGAKDMIEHGLLENPRVDAGIGLHISVGGGEDTAAGKISYKPGVANFSGDAIRVTFTGKDAHGSTPQKGVDAINIAAHAVIALQEILAREVAMDDRTMVLVGTIHGGSSCNTLSGSCAVEISVRAADREMRAFLKERVKEICEGTAATFRGKAEVEFVYGMPSLYNDPAVCEAVSGYCAELFGAGDVIELTGLSGTEDFTAVAEQIPAAMFHLGVGSIAEGHTCGAHNPKMIVDESVLYRGAALYAYCAARYLDEHRD</sequence>
<dbReference type="EMBL" id="JACSNR010000009">
    <property type="protein sequence ID" value="MBM6923961.1"/>
    <property type="molecule type" value="Genomic_DNA"/>
</dbReference>
<dbReference type="PIRSF" id="PIRSF005962">
    <property type="entry name" value="Pept_M20D_amidohydro"/>
    <property type="match status" value="1"/>
</dbReference>
<gene>
    <name evidence="2" type="ORF">H9X81_09715</name>
</gene>
<accession>A0ABS2GPC1</accession>
<dbReference type="SUPFAM" id="SSF53187">
    <property type="entry name" value="Zn-dependent exopeptidases"/>
    <property type="match status" value="1"/>
</dbReference>
<dbReference type="Proteomes" id="UP000724149">
    <property type="component" value="Unassembled WGS sequence"/>
</dbReference>
<dbReference type="PANTHER" id="PTHR11014">
    <property type="entry name" value="PEPTIDASE M20 FAMILY MEMBER"/>
    <property type="match status" value="1"/>
</dbReference>
<protein>
    <submittedName>
        <fullName evidence="2">Amidohydrolase</fullName>
    </submittedName>
</protein>
<keyword evidence="3" id="KW-1185">Reference proteome</keyword>
<feature type="domain" description="Peptidase M20 dimerisation" evidence="1">
    <location>
        <begin position="187"/>
        <end position="280"/>
    </location>
</feature>
<dbReference type="InterPro" id="IPR011650">
    <property type="entry name" value="Peptidase_M20_dimer"/>
</dbReference>
<name>A0ABS2GPC1_9FIRM</name>
<dbReference type="CDD" id="cd03886">
    <property type="entry name" value="M20_Acy1"/>
    <property type="match status" value="1"/>
</dbReference>
<reference evidence="2 3" key="1">
    <citation type="journal article" date="2021" name="Sci. Rep.">
        <title>The distribution of antibiotic resistance genes in chicken gut microbiota commensals.</title>
        <authorList>
            <person name="Juricova H."/>
            <person name="Matiasovicova J."/>
            <person name="Kubasova T."/>
            <person name="Cejkova D."/>
            <person name="Rychlik I."/>
        </authorList>
    </citation>
    <scope>NUCLEOTIDE SEQUENCE [LARGE SCALE GENOMIC DNA]</scope>
    <source>
        <strain evidence="2 3">An564</strain>
    </source>
</reference>
<dbReference type="Pfam" id="PF01546">
    <property type="entry name" value="Peptidase_M20"/>
    <property type="match status" value="1"/>
</dbReference>
<evidence type="ECO:0000259" key="1">
    <source>
        <dbReference type="Pfam" id="PF07687"/>
    </source>
</evidence>
<dbReference type="InterPro" id="IPR002933">
    <property type="entry name" value="Peptidase_M20"/>
</dbReference>
<dbReference type="SUPFAM" id="SSF55031">
    <property type="entry name" value="Bacterial exopeptidase dimerisation domain"/>
    <property type="match status" value="1"/>
</dbReference>
<proteinExistence type="predicted"/>
<dbReference type="NCBIfam" id="TIGR01891">
    <property type="entry name" value="amidohydrolases"/>
    <property type="match status" value="1"/>
</dbReference>
<dbReference type="InterPro" id="IPR017439">
    <property type="entry name" value="Amidohydrolase"/>
</dbReference>
<dbReference type="PANTHER" id="PTHR11014:SF63">
    <property type="entry name" value="METALLOPEPTIDASE, PUTATIVE (AFU_ORTHOLOGUE AFUA_6G09600)-RELATED"/>
    <property type="match status" value="1"/>
</dbReference>
<evidence type="ECO:0000313" key="3">
    <source>
        <dbReference type="Proteomes" id="UP000724149"/>
    </source>
</evidence>
<dbReference type="Pfam" id="PF07687">
    <property type="entry name" value="M20_dimer"/>
    <property type="match status" value="1"/>
</dbReference>
<dbReference type="Gene3D" id="3.40.630.10">
    <property type="entry name" value="Zn peptidases"/>
    <property type="match status" value="1"/>
</dbReference>
<comment type="caution">
    <text evidence="2">The sequence shown here is derived from an EMBL/GenBank/DDBJ whole genome shotgun (WGS) entry which is preliminary data.</text>
</comment>
<evidence type="ECO:0000313" key="2">
    <source>
        <dbReference type="EMBL" id="MBM6923961.1"/>
    </source>
</evidence>
<dbReference type="Gene3D" id="3.30.70.360">
    <property type="match status" value="1"/>
</dbReference>
<organism evidence="2 3">
    <name type="scientific">Hydrogenoanaerobacterium saccharovorans</name>
    <dbReference type="NCBI Taxonomy" id="474960"/>
    <lineage>
        <taxon>Bacteria</taxon>
        <taxon>Bacillati</taxon>
        <taxon>Bacillota</taxon>
        <taxon>Clostridia</taxon>
        <taxon>Eubacteriales</taxon>
        <taxon>Oscillospiraceae</taxon>
        <taxon>Hydrogenoanaerobacterium</taxon>
    </lineage>
</organism>
<dbReference type="InterPro" id="IPR036264">
    <property type="entry name" value="Bact_exopeptidase_dim_dom"/>
</dbReference>